<dbReference type="OrthoDB" id="9910068at2"/>
<dbReference type="RefSeq" id="WP_012200991.1">
    <property type="nucleotide sequence ID" value="NC_010001.1"/>
</dbReference>
<reference evidence="2" key="1">
    <citation type="submission" date="2007-11" db="EMBL/GenBank/DDBJ databases">
        <title>Complete genome sequence of Clostridium phytofermentans ISDg.</title>
        <authorList>
            <person name="Leschine S.B."/>
            <person name="Warnick T.A."/>
            <person name="Blanchard J.L."/>
            <person name="Schnell D.J."/>
            <person name="Petit E.L."/>
            <person name="LaTouf W.G."/>
            <person name="Copeland A."/>
            <person name="Lucas S."/>
            <person name="Lapidus A."/>
            <person name="Barry K."/>
            <person name="Glavina del Rio T."/>
            <person name="Dalin E."/>
            <person name="Tice H."/>
            <person name="Pitluck S."/>
            <person name="Kiss H."/>
            <person name="Brettin T."/>
            <person name="Bruce D."/>
            <person name="Detter J.C."/>
            <person name="Han C."/>
            <person name="Kuske C."/>
            <person name="Schmutz J."/>
            <person name="Larimer F."/>
            <person name="Land M."/>
            <person name="Hauser L."/>
            <person name="Kyrpides N."/>
            <person name="Kim E.A."/>
            <person name="Richardson P."/>
        </authorList>
    </citation>
    <scope>NUCLEOTIDE SEQUENCE [LARGE SCALE GENOMIC DNA]</scope>
    <source>
        <strain evidence="2">ATCC 700394 / DSM 18823 / ISDg</strain>
    </source>
</reference>
<dbReference type="EMBL" id="CP000885">
    <property type="protein sequence ID" value="ABX43340.1"/>
    <property type="molecule type" value="Genomic_DNA"/>
</dbReference>
<accession>A9KQ28</accession>
<evidence type="ECO:0000313" key="1">
    <source>
        <dbReference type="EMBL" id="ABX43340.1"/>
    </source>
</evidence>
<keyword evidence="2" id="KW-1185">Reference proteome</keyword>
<protein>
    <submittedName>
        <fullName evidence="1">Uncharacterized protein</fullName>
    </submittedName>
</protein>
<proteinExistence type="predicted"/>
<organism evidence="1 2">
    <name type="scientific">Lachnoclostridium phytofermentans (strain ATCC 700394 / DSM 18823 / ISDg)</name>
    <name type="common">Clostridium phytofermentans</name>
    <dbReference type="NCBI Taxonomy" id="357809"/>
    <lineage>
        <taxon>Bacteria</taxon>
        <taxon>Bacillati</taxon>
        <taxon>Bacillota</taxon>
        <taxon>Clostridia</taxon>
        <taxon>Lachnospirales</taxon>
        <taxon>Lachnospiraceae</taxon>
    </lineage>
</organism>
<dbReference type="AlphaFoldDB" id="A9KQ28"/>
<dbReference type="HOGENOM" id="CLU_2408079_0_0_9"/>
<dbReference type="Proteomes" id="UP000000370">
    <property type="component" value="Chromosome"/>
</dbReference>
<evidence type="ECO:0000313" key="2">
    <source>
        <dbReference type="Proteomes" id="UP000000370"/>
    </source>
</evidence>
<dbReference type="KEGG" id="cpy:Cphy_2983"/>
<name>A9KQ28_LACP7</name>
<dbReference type="STRING" id="357809.Cphy_2983"/>
<sequence>MNSVLKTYTPSDQEVKGIWADTYKLFLQYKDVDCSEYENEINLACETIGQNYENCEISALLVTAVLRTLIDRSETYKSLIKNRGEFDGRNGK</sequence>
<gene>
    <name evidence="1" type="ordered locus">Cphy_2983</name>
</gene>